<evidence type="ECO:0000313" key="1">
    <source>
        <dbReference type="EMBL" id="GGZ22806.1"/>
    </source>
</evidence>
<dbReference type="SUPFAM" id="SSF82185">
    <property type="entry name" value="Histone H3 K4-specific methyltransferase SET7/9 N-terminal domain"/>
    <property type="match status" value="1"/>
</dbReference>
<protein>
    <recommendedName>
        <fullName evidence="3">Antitoxin component YwqK of the YwqJK toxin-antitoxin module</fullName>
    </recommendedName>
</protein>
<dbReference type="EMBL" id="BMWX01000002">
    <property type="protein sequence ID" value="GGZ22806.1"/>
    <property type="molecule type" value="Genomic_DNA"/>
</dbReference>
<comment type="caution">
    <text evidence="1">The sequence shown here is derived from an EMBL/GenBank/DDBJ whole genome shotgun (WGS) entry which is preliminary data.</text>
</comment>
<evidence type="ECO:0008006" key="3">
    <source>
        <dbReference type="Google" id="ProtNLM"/>
    </source>
</evidence>
<keyword evidence="2" id="KW-1185">Reference proteome</keyword>
<accession>A0A918PTM3</accession>
<gene>
    <name evidence="1" type="ORF">GCM10007049_14540</name>
</gene>
<dbReference type="Proteomes" id="UP000619457">
    <property type="component" value="Unassembled WGS sequence"/>
</dbReference>
<name>A0A918PTM3_9BACT</name>
<sequence length="291" mass="34558">MELSKINYIALIVVAFTFIKSSCLGQGFGEISSSGSRLSDSSGVVNRSLVPVTAPLLLFDDEKRKNEKKDKKKKERKNIYYGEQTKTAYVRVEVQGRSEYQLFHYTTRNRIVNPYIRDLYWYDIKERTVRTSGYTPEAGYLLHGPYKKELNEVVVQEGMFYFGTKHDRWMTYDQNNILINKAKFEEGWPKDSKVTYYNQGEQEVEKVIPIEYDLKEGNFFHFYDNGKLGVMGEYHYGEKVGTWTWYWNTENGPLVRKREIQYQEEPFTKHFTPYIRAEWDEEGKLIYRDDR</sequence>
<evidence type="ECO:0000313" key="2">
    <source>
        <dbReference type="Proteomes" id="UP000619457"/>
    </source>
</evidence>
<reference evidence="1" key="2">
    <citation type="submission" date="2020-09" db="EMBL/GenBank/DDBJ databases">
        <authorList>
            <person name="Sun Q."/>
            <person name="Kim S."/>
        </authorList>
    </citation>
    <scope>NUCLEOTIDE SEQUENCE</scope>
    <source>
        <strain evidence="1">KCTC 12368</strain>
    </source>
</reference>
<proteinExistence type="predicted"/>
<organism evidence="1 2">
    <name type="scientific">Echinicola pacifica</name>
    <dbReference type="NCBI Taxonomy" id="346377"/>
    <lineage>
        <taxon>Bacteria</taxon>
        <taxon>Pseudomonadati</taxon>
        <taxon>Bacteroidota</taxon>
        <taxon>Cytophagia</taxon>
        <taxon>Cytophagales</taxon>
        <taxon>Cyclobacteriaceae</taxon>
        <taxon>Echinicola</taxon>
    </lineage>
</organism>
<dbReference type="AlphaFoldDB" id="A0A918PTM3"/>
<dbReference type="RefSeq" id="WP_018471983.1">
    <property type="nucleotide sequence ID" value="NZ_BMWX01000002.1"/>
</dbReference>
<reference evidence="1" key="1">
    <citation type="journal article" date="2014" name="Int. J. Syst. Evol. Microbiol.">
        <title>Complete genome sequence of Corynebacterium casei LMG S-19264T (=DSM 44701T), isolated from a smear-ripened cheese.</title>
        <authorList>
            <consortium name="US DOE Joint Genome Institute (JGI-PGF)"/>
            <person name="Walter F."/>
            <person name="Albersmeier A."/>
            <person name="Kalinowski J."/>
            <person name="Ruckert C."/>
        </authorList>
    </citation>
    <scope>NUCLEOTIDE SEQUENCE</scope>
    <source>
        <strain evidence="1">KCTC 12368</strain>
    </source>
</reference>